<gene>
    <name evidence="3" type="primary">mshA_13</name>
    <name evidence="3" type="ORF">OPKNFCMD_5417</name>
</gene>
<reference evidence="3" key="1">
    <citation type="journal article" date="2021" name="Front. Microbiol.">
        <title>Comprehensive Comparative Genomics and Phenotyping of Methylobacterium Species.</title>
        <authorList>
            <person name="Alessa O."/>
            <person name="Ogura Y."/>
            <person name="Fujitani Y."/>
            <person name="Takami H."/>
            <person name="Hayashi T."/>
            <person name="Sahin N."/>
            <person name="Tani A."/>
        </authorList>
    </citation>
    <scope>NUCLEOTIDE SEQUENCE</scope>
    <source>
        <strain evidence="3">KCTC 52305</strain>
    </source>
</reference>
<comment type="caution">
    <text evidence="3">The sequence shown here is derived from an EMBL/GenBank/DDBJ whole genome shotgun (WGS) entry which is preliminary data.</text>
</comment>
<keyword evidence="4" id="KW-1185">Reference proteome</keyword>
<sequence>MKPSPPPSSSSPAPSAPADVCLLVEGGYPYLLGGVSSWVDSFIRNLPHRSFHVVAFTISAQPRTRRFELPENVIALTDVVIDACPPGAMPIFGSGRRIEALVADLRVLVTEGTGRAWTRFARKIETSGLAQRALLDSRPAWVAFQRLYDEVIPGAPLVDVFWTWRFLARSMLAIATAPIPPARTYHAISTGYPGLFGARAKALTGNPFLITEHGIYTNERRIELSVADWIYESSAAGYDVGSDVAELRKLWLSAFNAMARISYDCADLITTQFRANQDYQMQDGAEPAKLRAIPNGIELAQFSTIARSREPRRPRVLLVGRLVPIKDIRTFIQAMALLRRAVPDLDAMVVGPDDEDPAYAAECRHLVQQLGLQDTVRFLGRVADVRAHFGCVDVLALTSISEAQPLALLEAGAAGVPAVTTDVGSCREILEGPPGTGLDGAGGFVVGACDPQATADALARLLVDPALRQRMGDALRERIHAVFDQRRVIAMYDDVYASLSRRSSTA</sequence>
<reference evidence="3" key="2">
    <citation type="submission" date="2021-08" db="EMBL/GenBank/DDBJ databases">
        <authorList>
            <person name="Tani A."/>
            <person name="Ola A."/>
            <person name="Ogura Y."/>
            <person name="Katsura K."/>
            <person name="Hayashi T."/>
        </authorList>
    </citation>
    <scope>NUCLEOTIDE SEQUENCE</scope>
    <source>
        <strain evidence="3">KCTC 52305</strain>
    </source>
</reference>
<organism evidence="3 4">
    <name type="scientific">Methylobacterium crusticola</name>
    <dbReference type="NCBI Taxonomy" id="1697972"/>
    <lineage>
        <taxon>Bacteria</taxon>
        <taxon>Pseudomonadati</taxon>
        <taxon>Pseudomonadota</taxon>
        <taxon>Alphaproteobacteria</taxon>
        <taxon>Hyphomicrobiales</taxon>
        <taxon>Methylobacteriaceae</taxon>
        <taxon>Methylobacterium</taxon>
    </lineage>
</organism>
<evidence type="ECO:0000259" key="2">
    <source>
        <dbReference type="Pfam" id="PF11997"/>
    </source>
</evidence>
<proteinExistence type="predicted"/>
<dbReference type="InterPro" id="IPR047691">
    <property type="entry name" value="PelF-like"/>
</dbReference>
<name>A0ABQ4R4N8_9HYPH</name>
<dbReference type="EMBL" id="BPQH01000021">
    <property type="protein sequence ID" value="GJD52651.1"/>
    <property type="molecule type" value="Genomic_DNA"/>
</dbReference>
<dbReference type="RefSeq" id="WP_128561174.1">
    <property type="nucleotide sequence ID" value="NZ_BPQH01000021.1"/>
</dbReference>
<dbReference type="InterPro" id="IPR022622">
    <property type="entry name" value="DUF3492"/>
</dbReference>
<dbReference type="Pfam" id="PF00534">
    <property type="entry name" value="Glycos_transf_1"/>
    <property type="match status" value="1"/>
</dbReference>
<dbReference type="PANTHER" id="PTHR12526">
    <property type="entry name" value="GLYCOSYLTRANSFERASE"/>
    <property type="match status" value="1"/>
</dbReference>
<dbReference type="Proteomes" id="UP001055167">
    <property type="component" value="Unassembled WGS sequence"/>
</dbReference>
<feature type="domain" description="DUF3492" evidence="2">
    <location>
        <begin position="18"/>
        <end position="287"/>
    </location>
</feature>
<dbReference type="Pfam" id="PF11997">
    <property type="entry name" value="DUF3492"/>
    <property type="match status" value="1"/>
</dbReference>
<dbReference type="NCBIfam" id="NF038011">
    <property type="entry name" value="PelF"/>
    <property type="match status" value="1"/>
</dbReference>
<evidence type="ECO:0000259" key="1">
    <source>
        <dbReference type="Pfam" id="PF00534"/>
    </source>
</evidence>
<dbReference type="SUPFAM" id="SSF53756">
    <property type="entry name" value="UDP-Glycosyltransferase/glycogen phosphorylase"/>
    <property type="match status" value="1"/>
</dbReference>
<feature type="domain" description="Glycosyl transferase family 1" evidence="1">
    <location>
        <begin position="312"/>
        <end position="477"/>
    </location>
</feature>
<accession>A0ABQ4R4N8</accession>
<dbReference type="PANTHER" id="PTHR12526:SF608">
    <property type="entry name" value="PELF"/>
    <property type="match status" value="1"/>
</dbReference>
<evidence type="ECO:0000313" key="3">
    <source>
        <dbReference type="EMBL" id="GJD52651.1"/>
    </source>
</evidence>
<dbReference type="InterPro" id="IPR001296">
    <property type="entry name" value="Glyco_trans_1"/>
</dbReference>
<evidence type="ECO:0000313" key="4">
    <source>
        <dbReference type="Proteomes" id="UP001055167"/>
    </source>
</evidence>
<protein>
    <submittedName>
        <fullName evidence="3">D-inositol-3-phosphate glycosyltransferase</fullName>
    </submittedName>
</protein>
<dbReference type="Gene3D" id="3.40.50.2000">
    <property type="entry name" value="Glycogen Phosphorylase B"/>
    <property type="match status" value="2"/>
</dbReference>